<evidence type="ECO:0000256" key="1">
    <source>
        <dbReference type="ARBA" id="ARBA00022490"/>
    </source>
</evidence>
<comment type="similarity">
    <text evidence="5">Belongs to the QueA family.</text>
</comment>
<dbReference type="Gene3D" id="3.40.1780.10">
    <property type="entry name" value="QueA-like"/>
    <property type="match status" value="2"/>
</dbReference>
<dbReference type="EC" id="2.4.99.17" evidence="5"/>
<dbReference type="HAMAP" id="MF_00113">
    <property type="entry name" value="QueA"/>
    <property type="match status" value="1"/>
</dbReference>
<comment type="function">
    <text evidence="5">Transfers and isomerizes the ribose moiety from AdoMet to the 7-aminomethyl group of 7-deazaguanine (preQ1-tRNA) to give epoxyqueuosine (oQ-tRNA).</text>
</comment>
<protein>
    <recommendedName>
        <fullName evidence="5">S-adenosylmethionine:tRNA ribosyltransferase-isomerase</fullName>
        <ecNumber evidence="5">2.4.99.17</ecNumber>
    </recommendedName>
    <alternativeName>
        <fullName evidence="5">Queuosine biosynthesis protein QueA</fullName>
    </alternativeName>
</protein>
<keyword evidence="7" id="KW-1185">Reference proteome</keyword>
<keyword evidence="6" id="KW-0328">Glycosyltransferase</keyword>
<comment type="caution">
    <text evidence="6">The sequence shown here is derived from an EMBL/GenBank/DDBJ whole genome shotgun (WGS) entry which is preliminary data.</text>
</comment>
<evidence type="ECO:0000256" key="5">
    <source>
        <dbReference type="HAMAP-Rule" id="MF_00113"/>
    </source>
</evidence>
<keyword evidence="1 5" id="KW-0963">Cytoplasm</keyword>
<organism evidence="6 7">
    <name type="scientific">Dyadobacter fermentans</name>
    <dbReference type="NCBI Taxonomy" id="94254"/>
    <lineage>
        <taxon>Bacteria</taxon>
        <taxon>Pseudomonadati</taxon>
        <taxon>Bacteroidota</taxon>
        <taxon>Cytophagia</taxon>
        <taxon>Cytophagales</taxon>
        <taxon>Spirosomataceae</taxon>
        <taxon>Dyadobacter</taxon>
    </lineage>
</organism>
<name>A0ABU1R7Y0_9BACT</name>
<accession>A0ABU1R7Y0</accession>
<comment type="subcellular location">
    <subcellularLocation>
        <location evidence="5">Cytoplasm</location>
    </subcellularLocation>
</comment>
<dbReference type="RefSeq" id="WP_309993074.1">
    <property type="nucleotide sequence ID" value="NZ_JAVDTI010000010.1"/>
</dbReference>
<reference evidence="6 7" key="1">
    <citation type="submission" date="2023-07" db="EMBL/GenBank/DDBJ databases">
        <title>Sorghum-associated microbial communities from plants grown in Nebraska, USA.</title>
        <authorList>
            <person name="Schachtman D."/>
        </authorList>
    </citation>
    <scope>NUCLEOTIDE SEQUENCE [LARGE SCALE GENOMIC DNA]</scope>
    <source>
        <strain evidence="6 7">BE57</strain>
    </source>
</reference>
<evidence type="ECO:0000313" key="6">
    <source>
        <dbReference type="EMBL" id="MDR6809517.1"/>
    </source>
</evidence>
<proteinExistence type="inferred from homology"/>
<keyword evidence="2 5" id="KW-0808">Transferase</keyword>
<evidence type="ECO:0000256" key="4">
    <source>
        <dbReference type="ARBA" id="ARBA00022785"/>
    </source>
</evidence>
<dbReference type="InterPro" id="IPR036100">
    <property type="entry name" value="QueA_sf"/>
</dbReference>
<dbReference type="Proteomes" id="UP001264980">
    <property type="component" value="Unassembled WGS sequence"/>
</dbReference>
<comment type="catalytic activity">
    <reaction evidence="5">
        <text>7-aminomethyl-7-carbaguanosine(34) in tRNA + S-adenosyl-L-methionine = epoxyqueuosine(34) in tRNA + adenine + L-methionine + 2 H(+)</text>
        <dbReference type="Rhea" id="RHEA:32155"/>
        <dbReference type="Rhea" id="RHEA-COMP:10342"/>
        <dbReference type="Rhea" id="RHEA-COMP:18582"/>
        <dbReference type="ChEBI" id="CHEBI:15378"/>
        <dbReference type="ChEBI" id="CHEBI:16708"/>
        <dbReference type="ChEBI" id="CHEBI:57844"/>
        <dbReference type="ChEBI" id="CHEBI:59789"/>
        <dbReference type="ChEBI" id="CHEBI:82833"/>
        <dbReference type="ChEBI" id="CHEBI:194443"/>
        <dbReference type="EC" id="2.4.99.17"/>
    </reaction>
</comment>
<dbReference type="InterPro" id="IPR042119">
    <property type="entry name" value="QueA_dom2"/>
</dbReference>
<dbReference type="PANTHER" id="PTHR30307">
    <property type="entry name" value="S-ADENOSYLMETHIONINE:TRNA RIBOSYLTRANSFERASE-ISOMERASE"/>
    <property type="match status" value="1"/>
</dbReference>
<dbReference type="Gene3D" id="2.40.10.240">
    <property type="entry name" value="QueA-like"/>
    <property type="match status" value="1"/>
</dbReference>
<comment type="pathway">
    <text evidence="5">tRNA modification; tRNA-queuosine biosynthesis.</text>
</comment>
<keyword evidence="4 5" id="KW-0671">Queuosine biosynthesis</keyword>
<dbReference type="PANTHER" id="PTHR30307:SF0">
    <property type="entry name" value="S-ADENOSYLMETHIONINE:TRNA RIBOSYLTRANSFERASE-ISOMERASE"/>
    <property type="match status" value="1"/>
</dbReference>
<evidence type="ECO:0000256" key="2">
    <source>
        <dbReference type="ARBA" id="ARBA00022679"/>
    </source>
</evidence>
<comment type="subunit">
    <text evidence="5">Monomer.</text>
</comment>
<dbReference type="InterPro" id="IPR042118">
    <property type="entry name" value="QueA_dom1"/>
</dbReference>
<evidence type="ECO:0000313" key="7">
    <source>
        <dbReference type="Proteomes" id="UP001264980"/>
    </source>
</evidence>
<gene>
    <name evidence="5" type="primary">queA</name>
    <name evidence="6" type="ORF">J2W84_006593</name>
</gene>
<evidence type="ECO:0000256" key="3">
    <source>
        <dbReference type="ARBA" id="ARBA00022691"/>
    </source>
</evidence>
<dbReference type="Pfam" id="PF02547">
    <property type="entry name" value="Queuosine_synth"/>
    <property type="match status" value="1"/>
</dbReference>
<dbReference type="EMBL" id="JAVDTI010000010">
    <property type="protein sequence ID" value="MDR6809517.1"/>
    <property type="molecule type" value="Genomic_DNA"/>
</dbReference>
<sequence length="423" mass="48019">MEGKMDAEENPDALWRREAEAIDLESYTYDLPDDRIAKYPMEVRDQSKLMVYNDGSISHLRFTDITSQLPADTLLVFNDTKVIPARAHFRKETGAVIELLLLHPELPTRVINDAMLVQHSCVWECMIGNKKRWKAGDTLSNVIPVNGQEVHLQVSYHDYEHNLVKLNWDADVTFLDLVKALGEIPLPPYLNRDTEEPDKETYQTVYAHHDGAVAAPTAGLHFTPRVFDALEQKGIRKAFLTLHVGAGTFQPIKVEKVTEHRMHSEQVVFTRELIQNLLQSVGHVVPVGTTSLRSLESLYWYGVKLFKKETTAFNIEKLYPYPWKEAELPSATQSLQAIADYMDASALQEIVGETEIFIFPGYRFRLCRGIITNYHQPGSTLILLVAAFVGKDWKTIYCEALAKGYRFLSYGDSSLLWLNGGVS</sequence>
<keyword evidence="3 5" id="KW-0949">S-adenosyl-L-methionine</keyword>
<dbReference type="SUPFAM" id="SSF111337">
    <property type="entry name" value="QueA-like"/>
    <property type="match status" value="1"/>
</dbReference>
<dbReference type="InterPro" id="IPR003699">
    <property type="entry name" value="QueA"/>
</dbReference>
<dbReference type="GO" id="GO:0051075">
    <property type="term" value="F:S-adenosylmethionine:tRNA ribosyltransferase-isomerase activity"/>
    <property type="evidence" value="ECO:0007669"/>
    <property type="project" value="UniProtKB-EC"/>
</dbReference>